<dbReference type="InterPro" id="IPR006121">
    <property type="entry name" value="HMA_dom"/>
</dbReference>
<evidence type="ECO:0000256" key="2">
    <source>
        <dbReference type="ARBA" id="ARBA00006024"/>
    </source>
</evidence>
<dbReference type="PRINTS" id="PR00943">
    <property type="entry name" value="CUATPASE"/>
</dbReference>
<dbReference type="GO" id="GO:0016887">
    <property type="term" value="F:ATP hydrolysis activity"/>
    <property type="evidence" value="ECO:0007669"/>
    <property type="project" value="InterPro"/>
</dbReference>
<dbReference type="RefSeq" id="WP_212535487.1">
    <property type="nucleotide sequence ID" value="NZ_JAGTUU010000002.1"/>
</dbReference>
<dbReference type="Gene3D" id="3.40.50.1000">
    <property type="entry name" value="HAD superfamily/HAD-like"/>
    <property type="match status" value="1"/>
</dbReference>
<dbReference type="NCBIfam" id="TIGR01525">
    <property type="entry name" value="ATPase-IB_hvy"/>
    <property type="match status" value="1"/>
</dbReference>
<dbReference type="NCBIfam" id="TIGR01494">
    <property type="entry name" value="ATPase_P-type"/>
    <property type="match status" value="1"/>
</dbReference>
<proteinExistence type="inferred from homology"/>
<evidence type="ECO:0000256" key="11">
    <source>
        <dbReference type="ARBA" id="ARBA00047424"/>
    </source>
</evidence>
<keyword evidence="15" id="KW-1185">Reference proteome</keyword>
<feature type="domain" description="HMA" evidence="13">
    <location>
        <begin position="4"/>
        <end position="66"/>
    </location>
</feature>
<dbReference type="PROSITE" id="PS01047">
    <property type="entry name" value="HMA_1"/>
    <property type="match status" value="1"/>
</dbReference>
<dbReference type="Pfam" id="PF00122">
    <property type="entry name" value="E1-E2_ATPase"/>
    <property type="match status" value="1"/>
</dbReference>
<dbReference type="InterPro" id="IPR008250">
    <property type="entry name" value="ATPase_P-typ_transduc_dom_A_sf"/>
</dbReference>
<dbReference type="InterPro" id="IPR059000">
    <property type="entry name" value="ATPase_P-type_domA"/>
</dbReference>
<dbReference type="SFLD" id="SFLDF00027">
    <property type="entry name" value="p-type_atpase"/>
    <property type="match status" value="1"/>
</dbReference>
<dbReference type="PANTHER" id="PTHR43520:SF8">
    <property type="entry name" value="P-TYPE CU(+) TRANSPORTER"/>
    <property type="match status" value="1"/>
</dbReference>
<dbReference type="SUPFAM" id="SSF56784">
    <property type="entry name" value="HAD-like"/>
    <property type="match status" value="1"/>
</dbReference>
<keyword evidence="7" id="KW-1278">Translocase</keyword>
<keyword evidence="8 12" id="KW-1133">Transmembrane helix</keyword>
<dbReference type="InterPro" id="IPR027256">
    <property type="entry name" value="P-typ_ATPase_IB"/>
</dbReference>
<dbReference type="NCBIfam" id="TIGR01511">
    <property type="entry name" value="ATPase-IB1_Cu"/>
    <property type="match status" value="1"/>
</dbReference>
<dbReference type="PROSITE" id="PS00154">
    <property type="entry name" value="ATPASE_E1_E2"/>
    <property type="match status" value="1"/>
</dbReference>
<name>A0A8J8B613_9RHOB</name>
<organism evidence="14 15">
    <name type="scientific">Thetidibacter halocola</name>
    <dbReference type="NCBI Taxonomy" id="2827239"/>
    <lineage>
        <taxon>Bacteria</taxon>
        <taxon>Pseudomonadati</taxon>
        <taxon>Pseudomonadota</taxon>
        <taxon>Alphaproteobacteria</taxon>
        <taxon>Rhodobacterales</taxon>
        <taxon>Roseobacteraceae</taxon>
        <taxon>Thetidibacter</taxon>
    </lineage>
</organism>
<dbReference type="InterPro" id="IPR001757">
    <property type="entry name" value="P_typ_ATPase"/>
</dbReference>
<dbReference type="InterPro" id="IPR023298">
    <property type="entry name" value="ATPase_P-typ_TM_dom_sf"/>
</dbReference>
<evidence type="ECO:0000313" key="15">
    <source>
        <dbReference type="Proteomes" id="UP000681356"/>
    </source>
</evidence>
<keyword evidence="3 12" id="KW-0812">Transmembrane</keyword>
<dbReference type="Gene3D" id="2.70.150.10">
    <property type="entry name" value="Calcium-transporting ATPase, cytoplasmic transduction domain A"/>
    <property type="match status" value="1"/>
</dbReference>
<feature type="transmembrane region" description="Helical" evidence="12">
    <location>
        <begin position="440"/>
        <end position="461"/>
    </location>
</feature>
<dbReference type="SFLD" id="SFLDS00003">
    <property type="entry name" value="Haloacid_Dehalogenase"/>
    <property type="match status" value="1"/>
</dbReference>
<dbReference type="EMBL" id="JAGTUU010000002">
    <property type="protein sequence ID" value="MBS0123511.1"/>
    <property type="molecule type" value="Genomic_DNA"/>
</dbReference>
<comment type="subcellular location">
    <subcellularLocation>
        <location evidence="12">Cell membrane</location>
    </subcellularLocation>
    <subcellularLocation>
        <location evidence="1">Endomembrane system</location>
        <topology evidence="1">Multi-pass membrane protein</topology>
    </subcellularLocation>
</comment>
<evidence type="ECO:0000256" key="5">
    <source>
        <dbReference type="ARBA" id="ARBA00022741"/>
    </source>
</evidence>
<dbReference type="Gene3D" id="3.40.1110.10">
    <property type="entry name" value="Calcium-transporting ATPase, cytoplasmic domain N"/>
    <property type="match status" value="1"/>
</dbReference>
<dbReference type="FunFam" id="2.70.150.10:FF:000002">
    <property type="entry name" value="Copper-transporting ATPase 1, putative"/>
    <property type="match status" value="1"/>
</dbReference>
<feature type="transmembrane region" description="Helical" evidence="12">
    <location>
        <begin position="775"/>
        <end position="797"/>
    </location>
</feature>
<dbReference type="PANTHER" id="PTHR43520">
    <property type="entry name" value="ATP7, ISOFORM B"/>
    <property type="match status" value="1"/>
</dbReference>
<feature type="transmembrane region" description="Helical" evidence="12">
    <location>
        <begin position="158"/>
        <end position="178"/>
    </location>
</feature>
<dbReference type="SUPFAM" id="SSF81665">
    <property type="entry name" value="Calcium ATPase, transmembrane domain M"/>
    <property type="match status" value="1"/>
</dbReference>
<reference evidence="14" key="1">
    <citation type="submission" date="2021-04" db="EMBL/GenBank/DDBJ databases">
        <authorList>
            <person name="Yoon J."/>
        </authorList>
    </citation>
    <scope>NUCLEOTIDE SEQUENCE</scope>
    <source>
        <strain evidence="14">KMU-90</strain>
    </source>
</reference>
<dbReference type="GO" id="GO:0005507">
    <property type="term" value="F:copper ion binding"/>
    <property type="evidence" value="ECO:0007669"/>
    <property type="project" value="TreeGrafter"/>
</dbReference>
<keyword evidence="4 12" id="KW-0479">Metal-binding</keyword>
<dbReference type="GO" id="GO:0012505">
    <property type="term" value="C:endomembrane system"/>
    <property type="evidence" value="ECO:0007669"/>
    <property type="project" value="UniProtKB-SubCell"/>
</dbReference>
<evidence type="ECO:0000256" key="10">
    <source>
        <dbReference type="ARBA" id="ARBA00038904"/>
    </source>
</evidence>
<dbReference type="CDD" id="cd02094">
    <property type="entry name" value="P-type_ATPase_Cu-like"/>
    <property type="match status" value="1"/>
</dbReference>
<evidence type="ECO:0000256" key="1">
    <source>
        <dbReference type="ARBA" id="ARBA00004127"/>
    </source>
</evidence>
<evidence type="ECO:0000313" key="14">
    <source>
        <dbReference type="EMBL" id="MBS0123511.1"/>
    </source>
</evidence>
<keyword evidence="12" id="KW-1003">Cell membrane</keyword>
<dbReference type="InterPro" id="IPR023214">
    <property type="entry name" value="HAD_sf"/>
</dbReference>
<dbReference type="Pfam" id="PF00702">
    <property type="entry name" value="Hydrolase"/>
    <property type="match status" value="1"/>
</dbReference>
<dbReference type="Pfam" id="PF00403">
    <property type="entry name" value="HMA"/>
    <property type="match status" value="2"/>
</dbReference>
<accession>A0A8J8B613</accession>
<dbReference type="SUPFAM" id="SSF81653">
    <property type="entry name" value="Calcium ATPase, transduction domain A"/>
    <property type="match status" value="1"/>
</dbReference>
<comment type="caution">
    <text evidence="14">The sequence shown here is derived from an EMBL/GenBank/DDBJ whole genome shotgun (WGS) entry which is preliminary data.</text>
</comment>
<gene>
    <name evidence="14" type="ORF">KB874_05140</name>
</gene>
<feature type="transmembrane region" description="Helical" evidence="12">
    <location>
        <begin position="184"/>
        <end position="210"/>
    </location>
</feature>
<dbReference type="GO" id="GO:0055070">
    <property type="term" value="P:copper ion homeostasis"/>
    <property type="evidence" value="ECO:0007669"/>
    <property type="project" value="TreeGrafter"/>
</dbReference>
<dbReference type="PROSITE" id="PS50846">
    <property type="entry name" value="HMA_2"/>
    <property type="match status" value="2"/>
</dbReference>
<evidence type="ECO:0000256" key="12">
    <source>
        <dbReference type="RuleBase" id="RU362081"/>
    </source>
</evidence>
<evidence type="ECO:0000256" key="3">
    <source>
        <dbReference type="ARBA" id="ARBA00022692"/>
    </source>
</evidence>
<dbReference type="GO" id="GO:0005524">
    <property type="term" value="F:ATP binding"/>
    <property type="evidence" value="ECO:0007669"/>
    <property type="project" value="UniProtKB-UniRule"/>
</dbReference>
<evidence type="ECO:0000256" key="6">
    <source>
        <dbReference type="ARBA" id="ARBA00022840"/>
    </source>
</evidence>
<dbReference type="InterPro" id="IPR036412">
    <property type="entry name" value="HAD-like_sf"/>
</dbReference>
<protein>
    <recommendedName>
        <fullName evidence="10">P-type Cu(2+) transporter</fullName>
        <ecNumber evidence="10">7.2.2.9</ecNumber>
    </recommendedName>
</protein>
<comment type="catalytic activity">
    <reaction evidence="11">
        <text>Cu(2+)(in) + ATP + H2O = Cu(2+)(out) + ADP + phosphate + H(+)</text>
        <dbReference type="Rhea" id="RHEA:10376"/>
        <dbReference type="ChEBI" id="CHEBI:15377"/>
        <dbReference type="ChEBI" id="CHEBI:15378"/>
        <dbReference type="ChEBI" id="CHEBI:29036"/>
        <dbReference type="ChEBI" id="CHEBI:30616"/>
        <dbReference type="ChEBI" id="CHEBI:43474"/>
        <dbReference type="ChEBI" id="CHEBI:456216"/>
        <dbReference type="EC" id="7.2.2.9"/>
    </reaction>
</comment>
<dbReference type="PRINTS" id="PR00119">
    <property type="entry name" value="CATATPASE"/>
</dbReference>
<feature type="transmembrane region" description="Helical" evidence="12">
    <location>
        <begin position="750"/>
        <end position="769"/>
    </location>
</feature>
<keyword evidence="6 12" id="KW-0067">ATP-binding</keyword>
<evidence type="ECO:0000259" key="13">
    <source>
        <dbReference type="PROSITE" id="PS50846"/>
    </source>
</evidence>
<dbReference type="FunFam" id="3.30.70.100:FF:000005">
    <property type="entry name" value="Copper-exporting P-type ATPase A"/>
    <property type="match status" value="1"/>
</dbReference>
<comment type="similarity">
    <text evidence="2 12">Belongs to the cation transport ATPase (P-type) (TC 3.A.3) family. Type IB subfamily.</text>
</comment>
<feature type="domain" description="HMA" evidence="13">
    <location>
        <begin position="68"/>
        <end position="134"/>
    </location>
</feature>
<evidence type="ECO:0000256" key="7">
    <source>
        <dbReference type="ARBA" id="ARBA00022967"/>
    </source>
</evidence>
<feature type="transmembrane region" description="Helical" evidence="12">
    <location>
        <begin position="231"/>
        <end position="253"/>
    </location>
</feature>
<sequence length="822" mass="84675">MADNAIRFEVTGLNCGGCAGRAERALQAAEGVQSATVNFATRTAQVEGGTPDSLRAALKDAGYPAAEGRVSLSIGGMTCASCAGRVERALTSVPGVLTAHVNLATERGEVTLLRGSATPQALAQVVRGIGYDAQPVSDDSAEAEARKSAETEKLRRDLILAAALTLPVFVLEMGGHLVPAFHHWVAMTIGQGTSWLLQFVLVTAVLAIPGRRFFRIGLPLLAKGAPDMNSLVALGTLAAWAYSAVALFAPALLPDGATAVYFESAAVIVTLILLGRFLEARAKSRTGAAIRRLAGLRPATARVERDGVVTEAAIDTVQVGEVLHLRPGERIPVDGMVLEGRSYVDESMLTGEPIPVDKAQGAVLVGGSVNGQGAMRFRATAVGADTMLARIIEMVEQAQGAKLPIQSLVDRVVRWFVPAVIGAAALTIAAWLLFGPGLSFALVAGVSVLIIACPCAMGLATPTSIMVGTGRAAEMGVLFRKGDALQRLEGVRVVAFDKTGTLTEGRPELVAQFPAAGFDATEVLRLAASAESGSEHPIARALERAAESVTRPDAVEAVPGKGLRATVEGRTLLIGSARLLEEEGIATDQLRGALDGIATRGQTAVVVAVDGKLAGALAVADTLRPGAAGLVKGLKARGLTVAMITGDTQATAQAIAAELGISEVIAGVLPGGKLDTVRDLRDRFGAVAFVGDGINDAPALAEAEVGIAVGSGTDVAIESADVVLASGRIEAVADALTVSHATMRNIRQNLFWAFAYNTALIPVAAGVLYPVAGVLLSPMLAAGAMALSSVFVLSNALRLRRIGQTQAPGPQPQDARLKEAQA</sequence>
<evidence type="ECO:0000256" key="4">
    <source>
        <dbReference type="ARBA" id="ARBA00022723"/>
    </source>
</evidence>
<dbReference type="Proteomes" id="UP000681356">
    <property type="component" value="Unassembled WGS sequence"/>
</dbReference>
<keyword evidence="9 12" id="KW-0472">Membrane</keyword>
<dbReference type="InterPro" id="IPR017969">
    <property type="entry name" value="Heavy-metal-associated_CS"/>
</dbReference>
<evidence type="ECO:0000256" key="8">
    <source>
        <dbReference type="ARBA" id="ARBA00022989"/>
    </source>
</evidence>
<keyword evidence="5 12" id="KW-0547">Nucleotide-binding</keyword>
<feature type="transmembrane region" description="Helical" evidence="12">
    <location>
        <begin position="412"/>
        <end position="434"/>
    </location>
</feature>
<dbReference type="SFLD" id="SFLDG00002">
    <property type="entry name" value="C1.7:_P-type_atpase_like"/>
    <property type="match status" value="1"/>
</dbReference>
<dbReference type="CDD" id="cd00371">
    <property type="entry name" value="HMA"/>
    <property type="match status" value="2"/>
</dbReference>
<dbReference type="InterPro" id="IPR023299">
    <property type="entry name" value="ATPase_P-typ_cyto_dom_N"/>
</dbReference>
<dbReference type="Gene3D" id="3.30.70.100">
    <property type="match status" value="2"/>
</dbReference>
<dbReference type="GO" id="GO:0043682">
    <property type="term" value="F:P-type divalent copper transporter activity"/>
    <property type="evidence" value="ECO:0007669"/>
    <property type="project" value="UniProtKB-EC"/>
</dbReference>
<dbReference type="InterPro" id="IPR018303">
    <property type="entry name" value="ATPase_P-typ_P_site"/>
</dbReference>
<dbReference type="EC" id="7.2.2.9" evidence="10"/>
<feature type="transmembrane region" description="Helical" evidence="12">
    <location>
        <begin position="259"/>
        <end position="278"/>
    </location>
</feature>
<evidence type="ECO:0000256" key="9">
    <source>
        <dbReference type="ARBA" id="ARBA00023136"/>
    </source>
</evidence>
<dbReference type="AlphaFoldDB" id="A0A8J8B613"/>
<dbReference type="GO" id="GO:0005886">
    <property type="term" value="C:plasma membrane"/>
    <property type="evidence" value="ECO:0007669"/>
    <property type="project" value="UniProtKB-SubCell"/>
</dbReference>
<dbReference type="InterPro" id="IPR044492">
    <property type="entry name" value="P_typ_ATPase_HD_dom"/>
</dbReference>
<dbReference type="InterPro" id="IPR036163">
    <property type="entry name" value="HMA_dom_sf"/>
</dbReference>
<dbReference type="SUPFAM" id="SSF55008">
    <property type="entry name" value="HMA, heavy metal-associated domain"/>
    <property type="match status" value="2"/>
</dbReference>